<keyword evidence="4" id="KW-1185">Reference proteome</keyword>
<proteinExistence type="predicted"/>
<reference evidence="3" key="3">
    <citation type="submission" date="2020-05" db="EMBL/GenBank/DDBJ databases">
        <title>Electrophorus electricus (electric eel) genome, fEleEle1, primary haplotype.</title>
        <authorList>
            <person name="Myers G."/>
            <person name="Meyer A."/>
            <person name="Fedrigo O."/>
            <person name="Formenti G."/>
            <person name="Rhie A."/>
            <person name="Tracey A."/>
            <person name="Sims Y."/>
            <person name="Jarvis E.D."/>
        </authorList>
    </citation>
    <scope>NUCLEOTIDE SEQUENCE [LARGE SCALE GENOMIC DNA]</scope>
</reference>
<dbReference type="AlphaFoldDB" id="A0A4W4H8R3"/>
<reference evidence="4" key="2">
    <citation type="journal article" date="2017" name="Sci. Adv.">
        <title>A tail of two voltages: Proteomic comparison of the three electric organs of the electric eel.</title>
        <authorList>
            <person name="Traeger L.L."/>
            <person name="Sabat G."/>
            <person name="Barrett-Wilt G.A."/>
            <person name="Wells G.B."/>
            <person name="Sussman M.R."/>
        </authorList>
    </citation>
    <scope>NUCLEOTIDE SEQUENCE [LARGE SCALE GENOMIC DNA]</scope>
</reference>
<name>A0A4W4H8R3_ELEEL</name>
<evidence type="ECO:0000313" key="3">
    <source>
        <dbReference type="Ensembl" id="ENSEEEP00000047836.2"/>
    </source>
</evidence>
<accession>A0A4W4H8R3</accession>
<organism evidence="3 4">
    <name type="scientific">Electrophorus electricus</name>
    <name type="common">Electric eel</name>
    <name type="synonym">Gymnotus electricus</name>
    <dbReference type="NCBI Taxonomy" id="8005"/>
    <lineage>
        <taxon>Eukaryota</taxon>
        <taxon>Metazoa</taxon>
        <taxon>Chordata</taxon>
        <taxon>Craniata</taxon>
        <taxon>Vertebrata</taxon>
        <taxon>Euteleostomi</taxon>
        <taxon>Actinopterygii</taxon>
        <taxon>Neopterygii</taxon>
        <taxon>Teleostei</taxon>
        <taxon>Ostariophysi</taxon>
        <taxon>Gymnotiformes</taxon>
        <taxon>Gymnotoidei</taxon>
        <taxon>Gymnotidae</taxon>
        <taxon>Electrophorus</taxon>
    </lineage>
</organism>
<feature type="transmembrane region" description="Helical" evidence="2">
    <location>
        <begin position="284"/>
        <end position="309"/>
    </location>
</feature>
<evidence type="ECO:0000256" key="1">
    <source>
        <dbReference type="SAM" id="MobiDB-lite"/>
    </source>
</evidence>
<keyword evidence="2" id="KW-1133">Transmembrane helix</keyword>
<dbReference type="GeneTree" id="ENSGT00390000005284"/>
<sequence length="514" mass="57451">AFFGEDIHIPVPAMDTTEVVFKPKLDPISEVVFFRNREIQNSRAKLNFQTRHLVLEDVGEEDEGTYVVRNSAAPADVRRIILIVRDCATETTVKYGETYHITLNDITGPYTLEFRRSTSHINQTIEPSAVVLLNHSIIPIEEYRTRLSASEKKVNLHVVTGTDEGSYTVLDSDGKIRKRTCLNVKEHQIFVHLHYDKTLKIKLYINHTKINMVYTPDSDNEARLILDQGELVVPLDPMLDGRVSVDVSMFYLKKVKVSDTGIFRVTDLSGFHIADVYVDVESIFFVWLTISFWHFSFILTLLYPCLISVRRREARARKIALIAQQAGKGDGETFRQVVHEAYTRFTEESTLQSTWENITESTEVEIKGLEVFTAGHYHTFLAENNFVEMTDSALPLDSDTDVPQTYASHKLLFDSDSLAAAAPANSEGNHSATRTPDSVLSASPATQHKSEAHAESDFLGVTTPHTTPKVCRLGAMEASAPATSPVPETSQDALLLNDKVAKLDQCISADGTTT</sequence>
<reference evidence="3" key="4">
    <citation type="submission" date="2025-08" db="UniProtKB">
        <authorList>
            <consortium name="Ensembl"/>
        </authorList>
    </citation>
    <scope>IDENTIFICATION</scope>
</reference>
<dbReference type="OMA" id="NVRDHQS"/>
<dbReference type="STRING" id="8005.ENSEEEP00000047836"/>
<feature type="region of interest" description="Disordered" evidence="1">
    <location>
        <begin position="422"/>
        <end position="463"/>
    </location>
</feature>
<evidence type="ECO:0000313" key="4">
    <source>
        <dbReference type="Proteomes" id="UP000314983"/>
    </source>
</evidence>
<dbReference type="Proteomes" id="UP000314983">
    <property type="component" value="Chromosome 8"/>
</dbReference>
<keyword evidence="2" id="KW-0812">Transmembrane</keyword>
<feature type="compositionally biased region" description="Polar residues" evidence="1">
    <location>
        <begin position="426"/>
        <end position="447"/>
    </location>
</feature>
<evidence type="ECO:0000256" key="2">
    <source>
        <dbReference type="SAM" id="Phobius"/>
    </source>
</evidence>
<reference evidence="4" key="1">
    <citation type="journal article" date="2014" name="Science">
        <title>Nonhuman genetics. Genomic basis for the convergent evolution of electric organs.</title>
        <authorList>
            <person name="Gallant J.R."/>
            <person name="Traeger L.L."/>
            <person name="Volkening J.D."/>
            <person name="Moffett H."/>
            <person name="Chen P.H."/>
            <person name="Novina C.D."/>
            <person name="Phillips G.N.Jr."/>
            <person name="Anand R."/>
            <person name="Wells G.B."/>
            <person name="Pinch M."/>
            <person name="Guth R."/>
            <person name="Unguez G.A."/>
            <person name="Albert J.S."/>
            <person name="Zakon H.H."/>
            <person name="Samanta M.P."/>
            <person name="Sussman M.R."/>
        </authorList>
    </citation>
    <scope>NUCLEOTIDE SEQUENCE [LARGE SCALE GENOMIC DNA]</scope>
</reference>
<reference evidence="3" key="5">
    <citation type="submission" date="2025-09" db="UniProtKB">
        <authorList>
            <consortium name="Ensembl"/>
        </authorList>
    </citation>
    <scope>IDENTIFICATION</scope>
</reference>
<protein>
    <submittedName>
        <fullName evidence="3">Uncharacterized protein</fullName>
    </submittedName>
</protein>
<keyword evidence="2" id="KW-0472">Membrane</keyword>
<dbReference type="Ensembl" id="ENSEEET00000048363.2">
    <property type="protein sequence ID" value="ENSEEEP00000047836.2"/>
    <property type="gene ID" value="ENSEEEG00000022516.2"/>
</dbReference>